<feature type="compositionally biased region" description="Basic residues" evidence="1">
    <location>
        <begin position="18"/>
        <end position="31"/>
    </location>
</feature>
<gene>
    <name evidence="2" type="ORF">HCN51_55265</name>
</gene>
<comment type="caution">
    <text evidence="2">The sequence shown here is derived from an EMBL/GenBank/DDBJ whole genome shotgun (WGS) entry which is preliminary data.</text>
</comment>
<dbReference type="RefSeq" id="WP_168021802.1">
    <property type="nucleotide sequence ID" value="NZ_JAATEP010000093.1"/>
</dbReference>
<evidence type="ECO:0000256" key="1">
    <source>
        <dbReference type="SAM" id="MobiDB-lite"/>
    </source>
</evidence>
<organism evidence="2 3">
    <name type="scientific">Nonomuraea composti</name>
    <dbReference type="NCBI Taxonomy" id="2720023"/>
    <lineage>
        <taxon>Bacteria</taxon>
        <taxon>Bacillati</taxon>
        <taxon>Actinomycetota</taxon>
        <taxon>Actinomycetes</taxon>
        <taxon>Streptosporangiales</taxon>
        <taxon>Streptosporangiaceae</taxon>
        <taxon>Nonomuraea</taxon>
    </lineage>
</organism>
<dbReference type="EMBL" id="JAATEP010000093">
    <property type="protein sequence ID" value="NJP98489.1"/>
    <property type="molecule type" value="Genomic_DNA"/>
</dbReference>
<dbReference type="Proteomes" id="UP000696294">
    <property type="component" value="Unassembled WGS sequence"/>
</dbReference>
<keyword evidence="3" id="KW-1185">Reference proteome</keyword>
<protein>
    <submittedName>
        <fullName evidence="2">Uncharacterized protein</fullName>
    </submittedName>
</protein>
<feature type="region of interest" description="Disordered" evidence="1">
    <location>
        <begin position="18"/>
        <end position="123"/>
    </location>
</feature>
<evidence type="ECO:0000313" key="2">
    <source>
        <dbReference type="EMBL" id="NJP98489.1"/>
    </source>
</evidence>
<feature type="compositionally biased region" description="Basic and acidic residues" evidence="1">
    <location>
        <begin position="38"/>
        <end position="47"/>
    </location>
</feature>
<name>A0ABX1BPG6_9ACTN</name>
<proteinExistence type="predicted"/>
<evidence type="ECO:0000313" key="3">
    <source>
        <dbReference type="Proteomes" id="UP000696294"/>
    </source>
</evidence>
<accession>A0ABX1BPG6</accession>
<sequence>MLVIAAAVAFLGRDHRRHHVRLPGGHVHRRQAGTPEQEGDRQREGGSKRHGSQHDVGGQVGEDHRGQQLNPVGHPRRGQQPSGLEESRALLPRLDGATRGTRAGSGAITIDLSGRTTKDSSAW</sequence>
<reference evidence="2 3" key="1">
    <citation type="submission" date="2020-03" db="EMBL/GenBank/DDBJ databases">
        <title>WGS of actinomycetes isolated from Thailand.</title>
        <authorList>
            <person name="Thawai C."/>
        </authorList>
    </citation>
    <scope>NUCLEOTIDE SEQUENCE [LARGE SCALE GENOMIC DNA]</scope>
    <source>
        <strain evidence="2 3">FMUSA5-5</strain>
    </source>
</reference>
<feature type="compositionally biased region" description="Low complexity" evidence="1">
    <location>
        <begin position="97"/>
        <end position="107"/>
    </location>
</feature>